<proteinExistence type="predicted"/>
<name>R7QN86_CHOCR</name>
<organism evidence="1 2">
    <name type="scientific">Chondrus crispus</name>
    <name type="common">Carrageen Irish moss</name>
    <name type="synonym">Polymorpha crispa</name>
    <dbReference type="NCBI Taxonomy" id="2769"/>
    <lineage>
        <taxon>Eukaryota</taxon>
        <taxon>Rhodophyta</taxon>
        <taxon>Florideophyceae</taxon>
        <taxon>Rhodymeniophycidae</taxon>
        <taxon>Gigartinales</taxon>
        <taxon>Gigartinaceae</taxon>
        <taxon>Chondrus</taxon>
    </lineage>
</organism>
<protein>
    <submittedName>
        <fullName evidence="1">Uncharacterized protein</fullName>
    </submittedName>
</protein>
<dbReference type="KEGG" id="ccp:CHC_T00006633001"/>
<dbReference type="Proteomes" id="UP000012073">
    <property type="component" value="Unassembled WGS sequence"/>
</dbReference>
<gene>
    <name evidence="1" type="ORF">CHC_T00006633001</name>
</gene>
<dbReference type="EMBL" id="HG002054">
    <property type="protein sequence ID" value="CDF39544.1"/>
    <property type="molecule type" value="Genomic_DNA"/>
</dbReference>
<reference evidence="2" key="1">
    <citation type="journal article" date="2013" name="Proc. Natl. Acad. Sci. U.S.A.">
        <title>Genome structure and metabolic features in the red seaweed Chondrus crispus shed light on evolution of the Archaeplastida.</title>
        <authorList>
            <person name="Collen J."/>
            <person name="Porcel B."/>
            <person name="Carre W."/>
            <person name="Ball S.G."/>
            <person name="Chaparro C."/>
            <person name="Tonon T."/>
            <person name="Barbeyron T."/>
            <person name="Michel G."/>
            <person name="Noel B."/>
            <person name="Valentin K."/>
            <person name="Elias M."/>
            <person name="Artiguenave F."/>
            <person name="Arun A."/>
            <person name="Aury J.M."/>
            <person name="Barbosa-Neto J.F."/>
            <person name="Bothwell J.H."/>
            <person name="Bouget F.Y."/>
            <person name="Brillet L."/>
            <person name="Cabello-Hurtado F."/>
            <person name="Capella-Gutierrez S."/>
            <person name="Charrier B."/>
            <person name="Cladiere L."/>
            <person name="Cock J.M."/>
            <person name="Coelho S.M."/>
            <person name="Colleoni C."/>
            <person name="Czjzek M."/>
            <person name="Da Silva C."/>
            <person name="Delage L."/>
            <person name="Denoeud F."/>
            <person name="Deschamps P."/>
            <person name="Dittami S.M."/>
            <person name="Gabaldon T."/>
            <person name="Gachon C.M."/>
            <person name="Groisillier A."/>
            <person name="Herve C."/>
            <person name="Jabbari K."/>
            <person name="Katinka M."/>
            <person name="Kloareg B."/>
            <person name="Kowalczyk N."/>
            <person name="Labadie K."/>
            <person name="Leblanc C."/>
            <person name="Lopez P.J."/>
            <person name="McLachlan D.H."/>
            <person name="Meslet-Cladiere L."/>
            <person name="Moustafa A."/>
            <person name="Nehr Z."/>
            <person name="Nyvall Collen P."/>
            <person name="Panaud O."/>
            <person name="Partensky F."/>
            <person name="Poulain J."/>
            <person name="Rensing S.A."/>
            <person name="Rousvoal S."/>
            <person name="Samson G."/>
            <person name="Symeonidi A."/>
            <person name="Weissenbach J."/>
            <person name="Zambounis A."/>
            <person name="Wincker P."/>
            <person name="Boyen C."/>
        </authorList>
    </citation>
    <scope>NUCLEOTIDE SEQUENCE [LARGE SCALE GENOMIC DNA]</scope>
    <source>
        <strain evidence="2">cv. Stackhouse</strain>
    </source>
</reference>
<evidence type="ECO:0000313" key="2">
    <source>
        <dbReference type="Proteomes" id="UP000012073"/>
    </source>
</evidence>
<evidence type="ECO:0000313" key="1">
    <source>
        <dbReference type="EMBL" id="CDF39544.1"/>
    </source>
</evidence>
<keyword evidence="2" id="KW-1185">Reference proteome</keyword>
<dbReference type="RefSeq" id="XP_005709838.1">
    <property type="nucleotide sequence ID" value="XM_005709781.1"/>
</dbReference>
<accession>R7QN86</accession>
<dbReference type="AlphaFoldDB" id="R7QN86"/>
<sequence length="77" mass="8666">MFPCNTVQGLQIELRLIDKRPVLYSFDCFYTAAGSVAEGLRSILCGKASSIKSFVRSFGTLQHLPFHTSVPHEKTYR</sequence>
<dbReference type="GeneID" id="17317554"/>
<dbReference type="Gramene" id="CDF39544">
    <property type="protein sequence ID" value="CDF39544"/>
    <property type="gene ID" value="CHC_T00006633001"/>
</dbReference>